<comment type="caution">
    <text evidence="1">The sequence shown here is derived from an EMBL/GenBank/DDBJ whole genome shotgun (WGS) entry which is preliminary data.</text>
</comment>
<evidence type="ECO:0000313" key="1">
    <source>
        <dbReference type="EMBL" id="GID73478.1"/>
    </source>
</evidence>
<organism evidence="1 2">
    <name type="scientific">Paractinoplanes deccanensis</name>
    <dbReference type="NCBI Taxonomy" id="113561"/>
    <lineage>
        <taxon>Bacteria</taxon>
        <taxon>Bacillati</taxon>
        <taxon>Actinomycetota</taxon>
        <taxon>Actinomycetes</taxon>
        <taxon>Micromonosporales</taxon>
        <taxon>Micromonosporaceae</taxon>
        <taxon>Paractinoplanes</taxon>
    </lineage>
</organism>
<dbReference type="EMBL" id="BOMI01000033">
    <property type="protein sequence ID" value="GID73478.1"/>
    <property type="molecule type" value="Genomic_DNA"/>
</dbReference>
<sequence>MTARLLGLNDEPQESGAVVAVHWGDYRRQEIWVNSGASVGTWFPLGGEFWVVWDRQRMPAGVTKQHPDWHDVCARGPVTLLVGADSDAYVQGWRAGRRGLWQQMEDVASEDPREAVRQ</sequence>
<evidence type="ECO:0000313" key="2">
    <source>
        <dbReference type="Proteomes" id="UP000609879"/>
    </source>
</evidence>
<proteinExistence type="predicted"/>
<accession>A0ABQ3Y0E4</accession>
<keyword evidence="2" id="KW-1185">Reference proteome</keyword>
<protein>
    <submittedName>
        <fullName evidence="1">Uncharacterized protein</fullName>
    </submittedName>
</protein>
<reference evidence="1 2" key="1">
    <citation type="submission" date="2021-01" db="EMBL/GenBank/DDBJ databases">
        <title>Whole genome shotgun sequence of Actinoplanes deccanensis NBRC 13994.</title>
        <authorList>
            <person name="Komaki H."/>
            <person name="Tamura T."/>
        </authorList>
    </citation>
    <scope>NUCLEOTIDE SEQUENCE [LARGE SCALE GENOMIC DNA]</scope>
    <source>
        <strain evidence="1 2">NBRC 13994</strain>
    </source>
</reference>
<name>A0ABQ3Y0E4_9ACTN</name>
<dbReference type="RefSeq" id="WP_203761396.1">
    <property type="nucleotide sequence ID" value="NZ_BAAABO010000029.1"/>
</dbReference>
<dbReference type="Proteomes" id="UP000609879">
    <property type="component" value="Unassembled WGS sequence"/>
</dbReference>
<gene>
    <name evidence="1" type="ORF">Ade02nite_21190</name>
</gene>